<dbReference type="Gene3D" id="3.40.1000.10">
    <property type="entry name" value="Mog1/PsbP, alpha/beta/alpha sandwich"/>
    <property type="match status" value="1"/>
</dbReference>
<protein>
    <recommendedName>
        <fullName evidence="3">Lipoprotein LpqN</fullName>
    </recommendedName>
</protein>
<proteinExistence type="predicted"/>
<sequence>MPVDAADAVLGRSGTYSVLPPAGWGEATDAVGAVPGIDLVLMSSEKAAGFNTNLVIHVAPGDAALLATELATGREELADLGRTVSDAPGVTVGGVRATGFTTSFSQQGVEVVARSYGVHHDSHVYLLTLSSGTTASTQAAADFAEILESWTWT</sequence>
<dbReference type="HOGENOM" id="CLU_1710799_0_0_11"/>
<evidence type="ECO:0000313" key="1">
    <source>
        <dbReference type="EMBL" id="ADU49221.1"/>
    </source>
</evidence>
<name>E6S946_INTC7</name>
<evidence type="ECO:0008006" key="3">
    <source>
        <dbReference type="Google" id="ProtNLM"/>
    </source>
</evidence>
<dbReference type="RefSeq" id="WP_013493535.1">
    <property type="nucleotide sequence ID" value="NC_014830.1"/>
</dbReference>
<keyword evidence="2" id="KW-1185">Reference proteome</keyword>
<gene>
    <name evidence="1" type="ordered locus">Intca_2720</name>
</gene>
<dbReference type="KEGG" id="ica:Intca_2720"/>
<organism evidence="1 2">
    <name type="scientific">Intrasporangium calvum (strain ATCC 23552 / DSM 43043 / JCM 3097 / NBRC 12989 / NCIMB 10167 / NRRL B-3866 / 7 KIP)</name>
    <dbReference type="NCBI Taxonomy" id="710696"/>
    <lineage>
        <taxon>Bacteria</taxon>
        <taxon>Bacillati</taxon>
        <taxon>Actinomycetota</taxon>
        <taxon>Actinomycetes</taxon>
        <taxon>Micrococcales</taxon>
        <taxon>Intrasporangiaceae</taxon>
        <taxon>Intrasporangium</taxon>
    </lineage>
</organism>
<evidence type="ECO:0000313" key="2">
    <source>
        <dbReference type="Proteomes" id="UP000008914"/>
    </source>
</evidence>
<dbReference type="STRING" id="710696.Intca_2720"/>
<accession>E6S946</accession>
<dbReference type="OrthoDB" id="4863980at2"/>
<reference evidence="1 2" key="1">
    <citation type="journal article" date="2010" name="Stand. Genomic Sci.">
        <title>Complete genome sequence of Intrasporangium calvum type strain (7 KIP).</title>
        <authorList>
            <person name="Del Rio T.G."/>
            <person name="Chertkov O."/>
            <person name="Yasawong M."/>
            <person name="Lucas S."/>
            <person name="Deshpande S."/>
            <person name="Cheng J.F."/>
            <person name="Detter C."/>
            <person name="Tapia R."/>
            <person name="Han C."/>
            <person name="Goodwin L."/>
            <person name="Pitluck S."/>
            <person name="Liolios K."/>
            <person name="Ivanova N."/>
            <person name="Mavromatis K."/>
            <person name="Pati A."/>
            <person name="Chen A."/>
            <person name="Palaniappan K."/>
            <person name="Land M."/>
            <person name="Hauser L."/>
            <person name="Chang Y.J."/>
            <person name="Jeffries C.D."/>
            <person name="Rohde M."/>
            <person name="Pukall R."/>
            <person name="Sikorski J."/>
            <person name="Goker M."/>
            <person name="Woyke T."/>
            <person name="Bristow J."/>
            <person name="Eisen J.A."/>
            <person name="Markowitz V."/>
            <person name="Hugenholtz P."/>
            <person name="Kyrpides N.C."/>
            <person name="Klenk H.P."/>
            <person name="Lapidus A."/>
        </authorList>
    </citation>
    <scope>NUCLEOTIDE SEQUENCE [LARGE SCALE GENOMIC DNA]</scope>
    <source>
        <strain evidence="2">ATCC 23552 / DSM 43043 / JCM 3097 / NBRC 12989 / 7 KIP</strain>
    </source>
</reference>
<dbReference type="AlphaFoldDB" id="E6S946"/>
<dbReference type="Proteomes" id="UP000008914">
    <property type="component" value="Chromosome"/>
</dbReference>
<dbReference type="eggNOG" id="ENOG5033GEW">
    <property type="taxonomic scope" value="Bacteria"/>
</dbReference>
<dbReference type="EMBL" id="CP002343">
    <property type="protein sequence ID" value="ADU49221.1"/>
    <property type="molecule type" value="Genomic_DNA"/>
</dbReference>